<evidence type="ECO:0000313" key="6">
    <source>
        <dbReference type="Proteomes" id="UP001595536"/>
    </source>
</evidence>
<dbReference type="PRINTS" id="PR00035">
    <property type="entry name" value="HTHGNTR"/>
</dbReference>
<protein>
    <submittedName>
        <fullName evidence="5">GntR family transcriptional regulator</fullName>
    </submittedName>
</protein>
<dbReference type="RefSeq" id="WP_376831221.1">
    <property type="nucleotide sequence ID" value="NZ_JBHLWR010000006.1"/>
</dbReference>
<dbReference type="InterPro" id="IPR036390">
    <property type="entry name" value="WH_DNA-bd_sf"/>
</dbReference>
<keyword evidence="6" id="KW-1185">Reference proteome</keyword>
<dbReference type="EMBL" id="JBHRUV010000012">
    <property type="protein sequence ID" value="MFC3265106.1"/>
    <property type="molecule type" value="Genomic_DNA"/>
</dbReference>
<gene>
    <name evidence="5" type="ORF">ACFOEX_01865</name>
</gene>
<evidence type="ECO:0000256" key="2">
    <source>
        <dbReference type="ARBA" id="ARBA00023125"/>
    </source>
</evidence>
<dbReference type="PANTHER" id="PTHR43537:SF5">
    <property type="entry name" value="UXU OPERON TRANSCRIPTIONAL REGULATOR"/>
    <property type="match status" value="1"/>
</dbReference>
<dbReference type="SUPFAM" id="SSF46785">
    <property type="entry name" value="Winged helix' DNA-binding domain"/>
    <property type="match status" value="1"/>
</dbReference>
<dbReference type="Gene3D" id="1.10.10.10">
    <property type="entry name" value="Winged helix-like DNA-binding domain superfamily/Winged helix DNA-binding domain"/>
    <property type="match status" value="1"/>
</dbReference>
<dbReference type="InterPro" id="IPR000524">
    <property type="entry name" value="Tscrpt_reg_HTH_GntR"/>
</dbReference>
<dbReference type="Gene3D" id="1.20.120.530">
    <property type="entry name" value="GntR ligand-binding domain-like"/>
    <property type="match status" value="1"/>
</dbReference>
<dbReference type="InterPro" id="IPR011711">
    <property type="entry name" value="GntR_C"/>
</dbReference>
<dbReference type="InterPro" id="IPR036388">
    <property type="entry name" value="WH-like_DNA-bd_sf"/>
</dbReference>
<dbReference type="InterPro" id="IPR008920">
    <property type="entry name" value="TF_FadR/GntR_C"/>
</dbReference>
<organism evidence="5 6">
    <name type="scientific">Camelimonas abortus</name>
    <dbReference type="NCBI Taxonomy" id="1017184"/>
    <lineage>
        <taxon>Bacteria</taxon>
        <taxon>Pseudomonadati</taxon>
        <taxon>Pseudomonadota</taxon>
        <taxon>Alphaproteobacteria</taxon>
        <taxon>Hyphomicrobiales</taxon>
        <taxon>Chelatococcaceae</taxon>
        <taxon>Camelimonas</taxon>
    </lineage>
</organism>
<evidence type="ECO:0000259" key="4">
    <source>
        <dbReference type="PROSITE" id="PS50949"/>
    </source>
</evidence>
<proteinExistence type="predicted"/>
<feature type="domain" description="HTH gntR-type" evidence="4">
    <location>
        <begin position="3"/>
        <end position="70"/>
    </location>
</feature>
<accession>A0ABV7LBB0</accession>
<dbReference type="Pfam" id="PF07729">
    <property type="entry name" value="FCD"/>
    <property type="match status" value="1"/>
</dbReference>
<reference evidence="6" key="1">
    <citation type="journal article" date="2019" name="Int. J. Syst. Evol. Microbiol.">
        <title>The Global Catalogue of Microorganisms (GCM) 10K type strain sequencing project: providing services to taxonomists for standard genome sequencing and annotation.</title>
        <authorList>
            <consortium name="The Broad Institute Genomics Platform"/>
            <consortium name="The Broad Institute Genome Sequencing Center for Infectious Disease"/>
            <person name="Wu L."/>
            <person name="Ma J."/>
        </authorList>
    </citation>
    <scope>NUCLEOTIDE SEQUENCE [LARGE SCALE GENOMIC DNA]</scope>
    <source>
        <strain evidence="6">CCM 7941</strain>
    </source>
</reference>
<dbReference type="Pfam" id="PF00392">
    <property type="entry name" value="GntR"/>
    <property type="match status" value="1"/>
</dbReference>
<dbReference type="SMART" id="SM00895">
    <property type="entry name" value="FCD"/>
    <property type="match status" value="1"/>
</dbReference>
<sequence>MSGASRDSLFRAIVRGLYEGRYAPGQRLVEADLTAEYGVSRGTVRETLSRMAAEGIVTLSPGRGAAIRRLDWREAIDLLEVLEVLVGLAAARAARNAAGDGEGAARFGAAVAALAQFDPGQVTPEYALARDRFYREMTRLAGNAELARVTPRVQTHLLRIQFRAQVAAYDRLRHADYAEIGRLVLAGDEEGARALTQKHFRRMIEAMEAAPPG</sequence>
<dbReference type="Proteomes" id="UP001595536">
    <property type="component" value="Unassembled WGS sequence"/>
</dbReference>
<comment type="caution">
    <text evidence="5">The sequence shown here is derived from an EMBL/GenBank/DDBJ whole genome shotgun (WGS) entry which is preliminary data.</text>
</comment>
<keyword evidence="1" id="KW-0805">Transcription regulation</keyword>
<keyword evidence="2" id="KW-0238">DNA-binding</keyword>
<evidence type="ECO:0000256" key="1">
    <source>
        <dbReference type="ARBA" id="ARBA00023015"/>
    </source>
</evidence>
<dbReference type="PANTHER" id="PTHR43537">
    <property type="entry name" value="TRANSCRIPTIONAL REGULATOR, GNTR FAMILY"/>
    <property type="match status" value="1"/>
</dbReference>
<name>A0ABV7LBB0_9HYPH</name>
<dbReference type="SMART" id="SM00345">
    <property type="entry name" value="HTH_GNTR"/>
    <property type="match status" value="1"/>
</dbReference>
<evidence type="ECO:0000256" key="3">
    <source>
        <dbReference type="ARBA" id="ARBA00023163"/>
    </source>
</evidence>
<evidence type="ECO:0000313" key="5">
    <source>
        <dbReference type="EMBL" id="MFC3265106.1"/>
    </source>
</evidence>
<dbReference type="SUPFAM" id="SSF48008">
    <property type="entry name" value="GntR ligand-binding domain-like"/>
    <property type="match status" value="1"/>
</dbReference>
<keyword evidence="3" id="KW-0804">Transcription</keyword>
<dbReference type="PROSITE" id="PS50949">
    <property type="entry name" value="HTH_GNTR"/>
    <property type="match status" value="1"/>
</dbReference>